<feature type="active site" description="Proton donor" evidence="1">
    <location>
        <position position="68"/>
    </location>
</feature>
<sequence length="261" mass="28574">MRVIFIGDVMGEAGMRAISTYLPALKNKFHPQVTIVNGENAAQGRGIRAKQFKEILKAGADVITLGNHAWDKSEVNTLLQQNDNLLRPANYPGANTPGKGLVIKQINDQKLAVLNLQGRALMNPIDDPFTKADELLAQIPSDTKVFVDFHAETTSEKGALAHYLDGRVDAVIGTHTHVQTNDARILPQGTAFLSDVGMTGSYDGILGVKVANSIQRFLTQQPAHYEIDDQGRLQINYCILDFAKTNHIQIGQINPDQPLDI</sequence>
<dbReference type="NCBIfam" id="TIGR00282">
    <property type="entry name" value="TIGR00282 family metallophosphoesterase"/>
    <property type="match status" value="1"/>
</dbReference>
<dbReference type="PANTHER" id="PTHR36303">
    <property type="entry name" value="2',3'-CYCLIC-NUCLEOTIDE 2'-PHOSPHODIESTERASE"/>
    <property type="match status" value="1"/>
</dbReference>
<feature type="binding site" evidence="2">
    <location>
        <position position="8"/>
    </location>
    <ligand>
        <name>Fe cation</name>
        <dbReference type="ChEBI" id="CHEBI:24875"/>
        <label>1</label>
    </ligand>
</feature>
<keyword evidence="2" id="KW-0479">Metal-binding</keyword>
<dbReference type="OrthoDB" id="9801109at2"/>
<feature type="binding site" evidence="2">
    <location>
        <position position="150"/>
    </location>
    <ligand>
        <name>Fe cation</name>
        <dbReference type="ChEBI" id="CHEBI:24875"/>
        <label>2</label>
    </ligand>
</feature>
<dbReference type="GO" id="GO:0046872">
    <property type="term" value="F:metal ion binding"/>
    <property type="evidence" value="ECO:0007669"/>
    <property type="project" value="UniProtKB-KW"/>
</dbReference>
<dbReference type="PANTHER" id="PTHR36303:SF1">
    <property type="entry name" value="2',3'-CYCLIC-NUCLEOTIDE 2'-PHOSPHODIESTERASE"/>
    <property type="match status" value="1"/>
</dbReference>
<feature type="binding site" evidence="2">
    <location>
        <position position="175"/>
    </location>
    <ligand>
        <name>Fe cation</name>
        <dbReference type="ChEBI" id="CHEBI:24875"/>
        <label>2</label>
    </ligand>
</feature>
<organism evidence="3 4">
    <name type="scientific">Bombilactobacillus mellis</name>
    <dbReference type="NCBI Taxonomy" id="1218508"/>
    <lineage>
        <taxon>Bacteria</taxon>
        <taxon>Bacillati</taxon>
        <taxon>Bacillota</taxon>
        <taxon>Bacilli</taxon>
        <taxon>Lactobacillales</taxon>
        <taxon>Lactobacillaceae</taxon>
        <taxon>Bombilactobacillus</taxon>
    </lineage>
</organism>
<feature type="binding site" evidence="2">
    <location>
        <position position="40"/>
    </location>
    <ligand>
        <name>Fe cation</name>
        <dbReference type="ChEBI" id="CHEBI:24875"/>
        <label>1</label>
    </ligand>
</feature>
<protein>
    <submittedName>
        <fullName evidence="3">Metallophosphoesterase</fullName>
    </submittedName>
</protein>
<dbReference type="AlphaFoldDB" id="A0A0F4KS60"/>
<dbReference type="EMBL" id="JXBZ01000003">
    <property type="protein sequence ID" value="KJY49487.1"/>
    <property type="molecule type" value="Genomic_DNA"/>
</dbReference>
<dbReference type="HOGENOM" id="CLU_068238_0_0_9"/>
<feature type="binding site" evidence="2">
    <location>
        <position position="39"/>
    </location>
    <ligand>
        <name>Fe cation</name>
        <dbReference type="ChEBI" id="CHEBI:24875"/>
        <label>1</label>
    </ligand>
</feature>
<accession>A0A0F4KS60</accession>
<dbReference type="Gene3D" id="3.60.21.10">
    <property type="match status" value="1"/>
</dbReference>
<feature type="binding site" evidence="2">
    <location>
        <position position="39"/>
    </location>
    <ligand>
        <name>Fe cation</name>
        <dbReference type="ChEBI" id="CHEBI:24875"/>
        <label>2</label>
    </ligand>
</feature>
<reference evidence="3 4" key="1">
    <citation type="submission" date="2014-12" db="EMBL/GenBank/DDBJ databases">
        <title>Comparative genomics of the lactic acid bacteria isolated from the honey bee gut.</title>
        <authorList>
            <person name="Ellegaard K.M."/>
            <person name="Tamarit D."/>
            <person name="Javelind E."/>
            <person name="Olofsson T."/>
            <person name="Andersson S.G."/>
            <person name="Vasquez A."/>
        </authorList>
    </citation>
    <scope>NUCLEOTIDE SEQUENCE [LARGE SCALE GENOMIC DNA]</scope>
    <source>
        <strain evidence="3 4">Hon2</strain>
    </source>
</reference>
<dbReference type="RefSeq" id="WP_045922331.1">
    <property type="nucleotide sequence ID" value="NZ_JBHTHW010000004.1"/>
</dbReference>
<comment type="caution">
    <text evidence="3">The sequence shown here is derived from an EMBL/GenBank/DDBJ whole genome shotgun (WGS) entry which is preliminary data.</text>
</comment>
<dbReference type="InterPro" id="IPR005235">
    <property type="entry name" value="YmdB-like"/>
</dbReference>
<dbReference type="InterPro" id="IPR029052">
    <property type="entry name" value="Metallo-depent_PP-like"/>
</dbReference>
<evidence type="ECO:0000256" key="2">
    <source>
        <dbReference type="PIRSR" id="PIRSR004789-51"/>
    </source>
</evidence>
<feature type="binding site" evidence="2">
    <location>
        <position position="177"/>
    </location>
    <ligand>
        <name>Fe cation</name>
        <dbReference type="ChEBI" id="CHEBI:24875"/>
        <label>1</label>
    </ligand>
</feature>
<dbReference type="GO" id="GO:0004113">
    <property type="term" value="F:2',3'-cyclic-nucleotide 3'-phosphodiesterase activity"/>
    <property type="evidence" value="ECO:0007669"/>
    <property type="project" value="TreeGrafter"/>
</dbReference>
<feature type="binding site" evidence="2">
    <location>
        <position position="67"/>
    </location>
    <ligand>
        <name>Fe cation</name>
        <dbReference type="ChEBI" id="CHEBI:24875"/>
        <label>2</label>
    </ligand>
</feature>
<dbReference type="Proteomes" id="UP000033695">
    <property type="component" value="Unassembled WGS sequence"/>
</dbReference>
<evidence type="ECO:0000256" key="1">
    <source>
        <dbReference type="PIRSR" id="PIRSR004789-50"/>
    </source>
</evidence>
<proteinExistence type="predicted"/>
<name>A0A0F4KS60_9LACO</name>
<dbReference type="PIRSF" id="PIRSF004789">
    <property type="entry name" value="DR1281"/>
    <property type="match status" value="1"/>
</dbReference>
<evidence type="ECO:0000313" key="4">
    <source>
        <dbReference type="Proteomes" id="UP000033695"/>
    </source>
</evidence>
<dbReference type="PATRIC" id="fig|1218508.4.peg.462"/>
<evidence type="ECO:0000313" key="3">
    <source>
        <dbReference type="EMBL" id="KJY49487.1"/>
    </source>
</evidence>
<gene>
    <name evidence="3" type="ORF">JG29_04510</name>
</gene>
<dbReference type="Pfam" id="PF13277">
    <property type="entry name" value="YmdB"/>
    <property type="match status" value="1"/>
</dbReference>
<keyword evidence="4" id="KW-1185">Reference proteome</keyword>
<dbReference type="STRING" id="1218508.JG29_04510"/>
<dbReference type="SUPFAM" id="SSF56300">
    <property type="entry name" value="Metallo-dependent phosphatases"/>
    <property type="match status" value="1"/>
</dbReference>